<comment type="catalytic activity">
    <reaction evidence="1">
        <text>a 1,2-diacyl-sn-glycero-3-phosphocholine + H2O = a 1,2-diacyl-sn-glycero-3-phosphate + choline + H(+)</text>
        <dbReference type="Rhea" id="RHEA:14445"/>
        <dbReference type="ChEBI" id="CHEBI:15354"/>
        <dbReference type="ChEBI" id="CHEBI:15377"/>
        <dbReference type="ChEBI" id="CHEBI:15378"/>
        <dbReference type="ChEBI" id="CHEBI:57643"/>
        <dbReference type="ChEBI" id="CHEBI:58608"/>
        <dbReference type="EC" id="3.1.4.4"/>
    </reaction>
</comment>
<keyword evidence="6" id="KW-0443">Lipid metabolism</keyword>
<dbReference type="Pfam" id="PF13091">
    <property type="entry name" value="PLDc_2"/>
    <property type="match status" value="2"/>
</dbReference>
<evidence type="ECO:0000313" key="9">
    <source>
        <dbReference type="EMBL" id="WPU64466.1"/>
    </source>
</evidence>
<evidence type="ECO:0000256" key="6">
    <source>
        <dbReference type="ARBA" id="ARBA00023098"/>
    </source>
</evidence>
<sequence length="448" mass="50235">MKYWQLLALSFVFTTSAFGSVSAYFNQRTSTRYTDPYRNITRNGDNLEAVILDQIASAQKSIYVAVQEIRLPLIAQALINKKKQGVDVRLVIEDSYNFDVMSQRDTAGDNEHEATRVNDLVAFVDLNRNGRIEKSEQETRDAIYMLRAAQVPLMDDTFDGSRGSGLMHHKFMIVDGKSTVVSTANFTMSCIHGDILAPQSRGNANSMLVVQSAQFAQIFTQEFAQLWGNGRRGNYGQNKAYRPPQTVSVRGVKLTVQFSPTSARFNWEESVNGLIAKVLSRSTQSIKAALFVFSDQKIADVMERRHDAGVNIGVIIQPSFAFREYSELLDLMGIALLNQKCEYEPDNNPWRNPVQEAGYANLPKGDMLHHKFAVVDRRAVIVGSQNWSEAANYINDETLVVVEGVGIAEQYAREYDRIKQSASLGPNSWLLQQVSQKEAACANKGYHF</sequence>
<name>A0AAX4HMN3_9BACT</name>
<keyword evidence="4" id="KW-0378">Hydrolase</keyword>
<dbReference type="EMBL" id="CP139487">
    <property type="protein sequence ID" value="WPU64466.1"/>
    <property type="molecule type" value="Genomic_DNA"/>
</dbReference>
<keyword evidence="7" id="KW-0732">Signal</keyword>
<accession>A0AAX4HMN3</accession>
<evidence type="ECO:0000259" key="8">
    <source>
        <dbReference type="PROSITE" id="PS50035"/>
    </source>
</evidence>
<dbReference type="InterPro" id="IPR001736">
    <property type="entry name" value="PLipase_D/transphosphatidylase"/>
</dbReference>
<dbReference type="PROSITE" id="PS50035">
    <property type="entry name" value="PLD"/>
    <property type="match status" value="2"/>
</dbReference>
<evidence type="ECO:0000256" key="3">
    <source>
        <dbReference type="ARBA" id="ARBA00012027"/>
    </source>
</evidence>
<feature type="chain" id="PRO_5043657407" description="phospholipase D" evidence="7">
    <location>
        <begin position="20"/>
        <end position="448"/>
    </location>
</feature>
<dbReference type="GO" id="GO:0016891">
    <property type="term" value="F:RNA endonuclease activity producing 5'-phosphomonoesters, hydrolytic mechanism"/>
    <property type="evidence" value="ECO:0007669"/>
    <property type="project" value="TreeGrafter"/>
</dbReference>
<feature type="domain" description="PLD phosphodiesterase" evidence="8">
    <location>
        <begin position="163"/>
        <end position="190"/>
    </location>
</feature>
<evidence type="ECO:0000256" key="2">
    <source>
        <dbReference type="ARBA" id="ARBA00008664"/>
    </source>
</evidence>
<proteinExistence type="inferred from homology"/>
<evidence type="ECO:0000256" key="5">
    <source>
        <dbReference type="ARBA" id="ARBA00022963"/>
    </source>
</evidence>
<keyword evidence="10" id="KW-1185">Reference proteome</keyword>
<dbReference type="GO" id="GO:0016042">
    <property type="term" value="P:lipid catabolic process"/>
    <property type="evidence" value="ECO:0007669"/>
    <property type="project" value="UniProtKB-KW"/>
</dbReference>
<dbReference type="EC" id="3.1.4.4" evidence="3"/>
<dbReference type="InterPro" id="IPR051406">
    <property type="entry name" value="PLD_domain"/>
</dbReference>
<gene>
    <name evidence="9" type="ORF">SOO65_17365</name>
</gene>
<dbReference type="AlphaFoldDB" id="A0AAX4HMN3"/>
<evidence type="ECO:0000256" key="4">
    <source>
        <dbReference type="ARBA" id="ARBA00022801"/>
    </source>
</evidence>
<dbReference type="SMART" id="SM00155">
    <property type="entry name" value="PLDc"/>
    <property type="match status" value="2"/>
</dbReference>
<dbReference type="SUPFAM" id="SSF56024">
    <property type="entry name" value="Phospholipase D/nuclease"/>
    <property type="match status" value="2"/>
</dbReference>
<dbReference type="KEGG" id="psti:SOO65_17365"/>
<dbReference type="PANTHER" id="PTHR43856:SF1">
    <property type="entry name" value="MITOCHONDRIAL CARDIOLIPIN HYDROLASE"/>
    <property type="match status" value="1"/>
</dbReference>
<protein>
    <recommendedName>
        <fullName evidence="3">phospholipase D</fullName>
        <ecNumber evidence="3">3.1.4.4</ecNumber>
    </recommendedName>
</protein>
<dbReference type="RefSeq" id="WP_321393323.1">
    <property type="nucleotide sequence ID" value="NZ_CP139487.1"/>
</dbReference>
<dbReference type="GO" id="GO:0006793">
    <property type="term" value="P:phosphorus metabolic process"/>
    <property type="evidence" value="ECO:0007669"/>
    <property type="project" value="UniProtKB-ARBA"/>
</dbReference>
<evidence type="ECO:0000256" key="1">
    <source>
        <dbReference type="ARBA" id="ARBA00000798"/>
    </source>
</evidence>
<dbReference type="GO" id="GO:0004630">
    <property type="term" value="F:phospholipase D activity"/>
    <property type="evidence" value="ECO:0007669"/>
    <property type="project" value="UniProtKB-EC"/>
</dbReference>
<dbReference type="Proteomes" id="UP001324634">
    <property type="component" value="Chromosome"/>
</dbReference>
<dbReference type="Gene3D" id="3.30.870.10">
    <property type="entry name" value="Endonuclease Chain A"/>
    <property type="match status" value="2"/>
</dbReference>
<dbReference type="PANTHER" id="PTHR43856">
    <property type="entry name" value="CARDIOLIPIN HYDROLASE"/>
    <property type="match status" value="1"/>
</dbReference>
<evidence type="ECO:0000313" key="10">
    <source>
        <dbReference type="Proteomes" id="UP001324634"/>
    </source>
</evidence>
<feature type="signal peptide" evidence="7">
    <location>
        <begin position="1"/>
        <end position="19"/>
    </location>
</feature>
<organism evidence="9 10">
    <name type="scientific">Peredibacter starrii</name>
    <dbReference type="NCBI Taxonomy" id="28202"/>
    <lineage>
        <taxon>Bacteria</taxon>
        <taxon>Pseudomonadati</taxon>
        <taxon>Bdellovibrionota</taxon>
        <taxon>Bacteriovoracia</taxon>
        <taxon>Bacteriovoracales</taxon>
        <taxon>Bacteriovoracaceae</taxon>
        <taxon>Peredibacter</taxon>
    </lineage>
</organism>
<feature type="domain" description="PLD phosphodiesterase" evidence="8">
    <location>
        <begin position="364"/>
        <end position="391"/>
    </location>
</feature>
<keyword evidence="5" id="KW-0442">Lipid degradation</keyword>
<comment type="similarity">
    <text evidence="2">Belongs to the phospholipase D family.</text>
</comment>
<dbReference type="InterPro" id="IPR025202">
    <property type="entry name" value="PLD-like_dom"/>
</dbReference>
<evidence type="ECO:0000256" key="7">
    <source>
        <dbReference type="SAM" id="SignalP"/>
    </source>
</evidence>
<reference evidence="9 10" key="1">
    <citation type="submission" date="2023-11" db="EMBL/GenBank/DDBJ databases">
        <title>Peredibacter starrii A3.12.</title>
        <authorList>
            <person name="Mitchell R.J."/>
        </authorList>
    </citation>
    <scope>NUCLEOTIDE SEQUENCE [LARGE SCALE GENOMIC DNA]</scope>
    <source>
        <strain evidence="9 10">A3.12</strain>
    </source>
</reference>